<dbReference type="AlphaFoldDB" id="Q01S15"/>
<gene>
    <name evidence="1" type="ordered locus">Acid_6633</name>
</gene>
<evidence type="ECO:0000313" key="1">
    <source>
        <dbReference type="EMBL" id="ABJ87555.1"/>
    </source>
</evidence>
<dbReference type="eggNOG" id="COG1493">
    <property type="taxonomic scope" value="Bacteria"/>
</dbReference>
<dbReference type="GO" id="GO:0016301">
    <property type="term" value="F:kinase activity"/>
    <property type="evidence" value="ECO:0007669"/>
    <property type="project" value="UniProtKB-KW"/>
</dbReference>
<dbReference type="EC" id="2.7.1.-" evidence="1"/>
<dbReference type="STRING" id="234267.Acid_6633"/>
<keyword evidence="1" id="KW-0808">Transferase</keyword>
<dbReference type="HOGENOM" id="CLU_836602_0_0_0"/>
<accession>Q01S15</accession>
<reference evidence="1" key="1">
    <citation type="submission" date="2006-10" db="EMBL/GenBank/DDBJ databases">
        <title>Complete sequence of Solibacter usitatus Ellin6076.</title>
        <authorList>
            <consortium name="US DOE Joint Genome Institute"/>
            <person name="Copeland A."/>
            <person name="Lucas S."/>
            <person name="Lapidus A."/>
            <person name="Barry K."/>
            <person name="Detter J.C."/>
            <person name="Glavina del Rio T."/>
            <person name="Hammon N."/>
            <person name="Israni S."/>
            <person name="Dalin E."/>
            <person name="Tice H."/>
            <person name="Pitluck S."/>
            <person name="Thompson L.S."/>
            <person name="Brettin T."/>
            <person name="Bruce D."/>
            <person name="Han C."/>
            <person name="Tapia R."/>
            <person name="Gilna P."/>
            <person name="Schmutz J."/>
            <person name="Larimer F."/>
            <person name="Land M."/>
            <person name="Hauser L."/>
            <person name="Kyrpides N."/>
            <person name="Mikhailova N."/>
            <person name="Janssen P.H."/>
            <person name="Kuske C.R."/>
            <person name="Richardson P."/>
        </authorList>
    </citation>
    <scope>NUCLEOTIDE SEQUENCE</scope>
    <source>
        <strain evidence="1">Ellin6076</strain>
    </source>
</reference>
<organism evidence="1">
    <name type="scientific">Solibacter usitatus (strain Ellin6076)</name>
    <dbReference type="NCBI Taxonomy" id="234267"/>
    <lineage>
        <taxon>Bacteria</taxon>
        <taxon>Pseudomonadati</taxon>
        <taxon>Acidobacteriota</taxon>
        <taxon>Terriglobia</taxon>
        <taxon>Bryobacterales</taxon>
        <taxon>Solibacteraceae</taxon>
        <taxon>Candidatus Solibacter</taxon>
    </lineage>
</organism>
<dbReference type="InterPro" id="IPR027417">
    <property type="entry name" value="P-loop_NTPase"/>
</dbReference>
<dbReference type="InParanoid" id="Q01S15"/>
<proteinExistence type="predicted"/>
<protein>
    <submittedName>
        <fullName evidence="1">Hpr(Ser) kinase/phosphatase</fullName>
        <ecNumber evidence="1">2.7.1.-</ecNumber>
    </submittedName>
</protein>
<keyword evidence="1" id="KW-0418">Kinase</keyword>
<name>Q01S15_SOLUE</name>
<dbReference type="EMBL" id="CP000473">
    <property type="protein sequence ID" value="ABJ87555.1"/>
    <property type="molecule type" value="Genomic_DNA"/>
</dbReference>
<dbReference type="OrthoDB" id="113347at2"/>
<dbReference type="SUPFAM" id="SSF53795">
    <property type="entry name" value="PEP carboxykinase-like"/>
    <property type="match status" value="1"/>
</dbReference>
<sequence>MGAVHTKRFDPLLCDFEFPLSGTFHPAGFPLHLATNSRDVMEAAAESWNPFPRLFDTPPLEFRVLVEPAGELAAEPRFRKQRHILSFVSDAHNFATGDCSTLAANFHLSAATAADHACLRWFYLEALAYMLLTQRYVLSLHAACVARDGQGILICGKSAAGKSTLSFAAARAGFTYLADDCTWLQLNATAPIAIGKPHQVRFRQDAAQHFPEVAGYLARLRPNGKRSIELPTSLFPALHTASRCPVRLLVFPDRESGGPPRAERMVPDEVAELLLADLPSYGAEVNAMHEHTVHSLALLPAWRLHYRTLADAIRLLAGIAL</sequence>
<dbReference type="Gene3D" id="3.40.50.300">
    <property type="entry name" value="P-loop containing nucleotide triphosphate hydrolases"/>
    <property type="match status" value="1"/>
</dbReference>
<dbReference type="KEGG" id="sus:Acid_6633"/>